<protein>
    <submittedName>
        <fullName evidence="2">Uncharacterized protein</fullName>
    </submittedName>
</protein>
<evidence type="ECO:0000313" key="3">
    <source>
        <dbReference type="Proteomes" id="UP000267289"/>
    </source>
</evidence>
<evidence type="ECO:0000256" key="1">
    <source>
        <dbReference type="SAM" id="MobiDB-lite"/>
    </source>
</evidence>
<accession>A0A498QN57</accession>
<feature type="region of interest" description="Disordered" evidence="1">
    <location>
        <begin position="35"/>
        <end position="66"/>
    </location>
</feature>
<sequence>MPVVGGLDELVDELGGGHVADPAALFAGGQAQSEEQVGLAGPGVAEQHQGLPGVDPGAAGQSGQLGGGDRWRCVGVELGESFEARELRFADAPGAAPVAAVVDFGGEDFGQETQMGLAFPHGDLGESGGFVADGG</sequence>
<reference evidence="2 3" key="1">
    <citation type="submission" date="2018-09" db="EMBL/GenBank/DDBJ databases">
        <authorList>
            <person name="Tagini F."/>
        </authorList>
    </citation>
    <scope>NUCLEOTIDE SEQUENCE [LARGE SCALE GENOMIC DNA]</scope>
    <source>
        <strain evidence="2 3">MK13</strain>
    </source>
</reference>
<dbReference type="EMBL" id="UPHQ01000347">
    <property type="protein sequence ID" value="VBA47311.1"/>
    <property type="molecule type" value="Genomic_DNA"/>
</dbReference>
<dbReference type="AlphaFoldDB" id="A0A498QN57"/>
<dbReference type="Proteomes" id="UP000267289">
    <property type="component" value="Unassembled WGS sequence"/>
</dbReference>
<evidence type="ECO:0000313" key="2">
    <source>
        <dbReference type="EMBL" id="VBA47311.1"/>
    </source>
</evidence>
<name>A0A498QN57_9MYCO</name>
<keyword evidence="3" id="KW-1185">Reference proteome</keyword>
<organism evidence="2 3">
    <name type="scientific">Mycobacterium innocens</name>
    <dbReference type="NCBI Taxonomy" id="2341083"/>
    <lineage>
        <taxon>Bacteria</taxon>
        <taxon>Bacillati</taxon>
        <taxon>Actinomycetota</taxon>
        <taxon>Actinomycetes</taxon>
        <taxon>Mycobacteriales</taxon>
        <taxon>Mycobacteriaceae</taxon>
        <taxon>Mycobacterium</taxon>
    </lineage>
</organism>
<proteinExistence type="predicted"/>
<gene>
    <name evidence="2" type="ORF">LAUMK13_05789</name>
</gene>